<dbReference type="CDD" id="cd01630">
    <property type="entry name" value="HAD_KDO-like"/>
    <property type="match status" value="1"/>
</dbReference>
<evidence type="ECO:0000256" key="8">
    <source>
        <dbReference type="ARBA" id="ARBA00022801"/>
    </source>
</evidence>
<dbReference type="SFLD" id="SFLDS00003">
    <property type="entry name" value="Haloacid_Dehalogenase"/>
    <property type="match status" value="1"/>
</dbReference>
<keyword evidence="9 12" id="KW-0460">Magnesium</keyword>
<comment type="cofactor">
    <cofactor evidence="2 12">
        <name>Mg(2+)</name>
        <dbReference type="ChEBI" id="CHEBI:18420"/>
    </cofactor>
</comment>
<comment type="caution">
    <text evidence="13">The sequence shown here is derived from an EMBL/GenBank/DDBJ whole genome shotgun (WGS) entry which is preliminary data.</text>
</comment>
<sequence>MSLVPTQPHRPLNDGQLVDRLRHVRLLAMDVDGVLTDGRLYFQADGVEIKAFHTLDGHGIKLVQRAGIVVALITGRDSPMVSRRAAALGIQHVFQGAEKKLNVLRELCAHLELELEQVAYCGDDMPDMAAIRRAGVGISVPGAPTYIRDQADWVTEAEGGHGAVREICDTLLQAQGHWDAVLDTYLHGVR</sequence>
<dbReference type="PANTHER" id="PTHR21485">
    <property type="entry name" value="HAD SUPERFAMILY MEMBERS CMAS AND KDSC"/>
    <property type="match status" value="1"/>
</dbReference>
<dbReference type="Gene3D" id="3.40.50.1000">
    <property type="entry name" value="HAD superfamily/HAD-like"/>
    <property type="match status" value="1"/>
</dbReference>
<evidence type="ECO:0000256" key="2">
    <source>
        <dbReference type="ARBA" id="ARBA00001946"/>
    </source>
</evidence>
<reference evidence="14" key="1">
    <citation type="submission" date="2023-07" db="EMBL/GenBank/DDBJ databases">
        <title>Substrates and metabolic shifts associated with increased methane emissions in unrestored hypersaline salterns.</title>
        <authorList>
            <person name="Bueno De Mesquita C.P."/>
            <person name="Tringe S.G."/>
        </authorList>
    </citation>
    <scope>NUCLEOTIDE SEQUENCE [LARGE SCALE GENOMIC DNA]</scope>
    <source>
        <strain evidence="14">I4</strain>
    </source>
</reference>
<evidence type="ECO:0000256" key="3">
    <source>
        <dbReference type="ARBA" id="ARBA00005893"/>
    </source>
</evidence>
<evidence type="ECO:0000256" key="9">
    <source>
        <dbReference type="ARBA" id="ARBA00022842"/>
    </source>
</evidence>
<dbReference type="NCBIfam" id="TIGR01670">
    <property type="entry name" value="KdsC-phosphatas"/>
    <property type="match status" value="1"/>
</dbReference>
<organism evidence="13 14">
    <name type="scientific">Halomonas saccharevitans</name>
    <dbReference type="NCBI Taxonomy" id="416872"/>
    <lineage>
        <taxon>Bacteria</taxon>
        <taxon>Pseudomonadati</taxon>
        <taxon>Pseudomonadota</taxon>
        <taxon>Gammaproteobacteria</taxon>
        <taxon>Oceanospirillales</taxon>
        <taxon>Halomonadaceae</taxon>
        <taxon>Halomonas</taxon>
    </lineage>
</organism>
<dbReference type="Pfam" id="PF08282">
    <property type="entry name" value="Hydrolase_3"/>
    <property type="match status" value="1"/>
</dbReference>
<dbReference type="GO" id="GO:0016787">
    <property type="term" value="F:hydrolase activity"/>
    <property type="evidence" value="ECO:0007669"/>
    <property type="project" value="UniProtKB-KW"/>
</dbReference>
<evidence type="ECO:0000256" key="7">
    <source>
        <dbReference type="ARBA" id="ARBA00022723"/>
    </source>
</evidence>
<dbReference type="InterPro" id="IPR050793">
    <property type="entry name" value="CMP-NeuNAc_synthase"/>
</dbReference>
<evidence type="ECO:0000256" key="1">
    <source>
        <dbReference type="ARBA" id="ARBA00000898"/>
    </source>
</evidence>
<evidence type="ECO:0000256" key="12">
    <source>
        <dbReference type="PIRNR" id="PIRNR006118"/>
    </source>
</evidence>
<dbReference type="PIRSF" id="PIRSF006118">
    <property type="entry name" value="KDO8-P_Ptase"/>
    <property type="match status" value="1"/>
</dbReference>
<evidence type="ECO:0000256" key="5">
    <source>
        <dbReference type="ARBA" id="ARBA00013066"/>
    </source>
</evidence>
<dbReference type="EMBL" id="JAVXUR010000005">
    <property type="protein sequence ID" value="MDT8880370.1"/>
    <property type="molecule type" value="Genomic_DNA"/>
</dbReference>
<evidence type="ECO:0000313" key="13">
    <source>
        <dbReference type="EMBL" id="MDT8880370.1"/>
    </source>
</evidence>
<dbReference type="InterPro" id="IPR036412">
    <property type="entry name" value="HAD-like_sf"/>
</dbReference>
<accession>A0ABU3NGS2</accession>
<protein>
    <recommendedName>
        <fullName evidence="6 12">3-deoxy-D-manno-octulosonate 8-phosphate phosphatase KdsC</fullName>
        <ecNumber evidence="5 12">3.1.3.45</ecNumber>
    </recommendedName>
    <alternativeName>
        <fullName evidence="11 12">KDO 8-P phosphatase</fullName>
    </alternativeName>
</protein>
<dbReference type="EC" id="3.1.3.45" evidence="5 12"/>
<name>A0ABU3NGS2_9GAMM</name>
<comment type="catalytic activity">
    <reaction evidence="1 12">
        <text>3-deoxy-alpha-D-manno-2-octulosonate-8-phosphate + H2O = 3-deoxy-alpha-D-manno-oct-2-ulosonate + phosphate</text>
        <dbReference type="Rhea" id="RHEA:11500"/>
        <dbReference type="ChEBI" id="CHEBI:15377"/>
        <dbReference type="ChEBI" id="CHEBI:43474"/>
        <dbReference type="ChEBI" id="CHEBI:85985"/>
        <dbReference type="ChEBI" id="CHEBI:85986"/>
        <dbReference type="EC" id="3.1.3.45"/>
    </reaction>
</comment>
<evidence type="ECO:0000256" key="6">
    <source>
        <dbReference type="ARBA" id="ARBA00020092"/>
    </source>
</evidence>
<keyword evidence="8 12" id="KW-0378">Hydrolase</keyword>
<evidence type="ECO:0000256" key="11">
    <source>
        <dbReference type="ARBA" id="ARBA00031051"/>
    </source>
</evidence>
<dbReference type="InterPro" id="IPR010023">
    <property type="entry name" value="KdsC_fam"/>
</dbReference>
<evidence type="ECO:0000313" key="14">
    <source>
        <dbReference type="Proteomes" id="UP001255917"/>
    </source>
</evidence>
<keyword evidence="14" id="KW-1185">Reference proteome</keyword>
<dbReference type="PANTHER" id="PTHR21485:SF6">
    <property type="entry name" value="N-ACYLNEURAMINATE CYTIDYLYLTRANSFERASE-RELATED"/>
    <property type="match status" value="1"/>
</dbReference>
<dbReference type="SFLD" id="SFLDG01138">
    <property type="entry name" value="C1.6.2:_Deoxy-d-mannose-octulo"/>
    <property type="match status" value="1"/>
</dbReference>
<proteinExistence type="inferred from homology"/>
<gene>
    <name evidence="13" type="ORF">RSO68_12910</name>
</gene>
<comment type="subunit">
    <text evidence="4 12">Homotetramer.</text>
</comment>
<comment type="function">
    <text evidence="12">Catalyzes the hydrolysis of 3-deoxy-D-manno-octulosonate 8-phosphate (KDO 8-P) to 3-deoxy-D-manno-octulosonate (KDO) and inorganic phosphate.</text>
</comment>
<dbReference type="RefSeq" id="WP_315586864.1">
    <property type="nucleotide sequence ID" value="NZ_JAVXUR010000005.1"/>
</dbReference>
<dbReference type="InterPro" id="IPR023214">
    <property type="entry name" value="HAD_sf"/>
</dbReference>
<evidence type="ECO:0000256" key="10">
    <source>
        <dbReference type="ARBA" id="ARBA00022985"/>
    </source>
</evidence>
<dbReference type="SUPFAM" id="SSF56784">
    <property type="entry name" value="HAD-like"/>
    <property type="match status" value="1"/>
</dbReference>
<evidence type="ECO:0000256" key="4">
    <source>
        <dbReference type="ARBA" id="ARBA00011881"/>
    </source>
</evidence>
<keyword evidence="10 12" id="KW-0448">Lipopolysaccharide biosynthesis</keyword>
<keyword evidence="7 12" id="KW-0479">Metal-binding</keyword>
<comment type="similarity">
    <text evidence="3 12">Belongs to the KdsC family.</text>
</comment>
<dbReference type="Proteomes" id="UP001255917">
    <property type="component" value="Unassembled WGS sequence"/>
</dbReference>
<dbReference type="SFLD" id="SFLDG01136">
    <property type="entry name" value="C1.6:_Phosphoserine_Phosphatas"/>
    <property type="match status" value="1"/>
</dbReference>